<keyword evidence="2" id="KW-0378">Hydrolase</keyword>
<feature type="compositionally biased region" description="Polar residues" evidence="6">
    <location>
        <begin position="17"/>
        <end position="26"/>
    </location>
</feature>
<accession>A0A0G4ES30</accession>
<evidence type="ECO:0000256" key="4">
    <source>
        <dbReference type="ARBA" id="ARBA00023529"/>
    </source>
</evidence>
<dbReference type="InterPro" id="IPR036852">
    <property type="entry name" value="Peptidase_S8/S53_dom_sf"/>
</dbReference>
<reference evidence="8 9" key="1">
    <citation type="submission" date="2014-11" db="EMBL/GenBank/DDBJ databases">
        <authorList>
            <person name="Zhu J."/>
            <person name="Qi W."/>
            <person name="Song R."/>
        </authorList>
    </citation>
    <scope>NUCLEOTIDE SEQUENCE [LARGE SCALE GENOMIC DNA]</scope>
</reference>
<evidence type="ECO:0000256" key="3">
    <source>
        <dbReference type="ARBA" id="ARBA00022825"/>
    </source>
</evidence>
<keyword evidence="1" id="KW-0645">Protease</keyword>
<dbReference type="PROSITE" id="PS00138">
    <property type="entry name" value="SUBTILASE_SER"/>
    <property type="match status" value="1"/>
</dbReference>
<dbReference type="GO" id="GO:0004252">
    <property type="term" value="F:serine-type endopeptidase activity"/>
    <property type="evidence" value="ECO:0007669"/>
    <property type="project" value="UniProtKB-EC"/>
</dbReference>
<evidence type="ECO:0000313" key="9">
    <source>
        <dbReference type="Proteomes" id="UP000041254"/>
    </source>
</evidence>
<protein>
    <recommendedName>
        <fullName evidence="5">subtilisin</fullName>
        <ecNumber evidence="5">3.4.21.62</ecNumber>
    </recommendedName>
</protein>
<feature type="domain" description="Peptidase S8/S53" evidence="7">
    <location>
        <begin position="404"/>
        <end position="730"/>
    </location>
</feature>
<dbReference type="InParanoid" id="A0A0G4ES30"/>
<evidence type="ECO:0000256" key="5">
    <source>
        <dbReference type="ARBA" id="ARBA00023619"/>
    </source>
</evidence>
<name>A0A0G4ES30_VITBC</name>
<feature type="compositionally biased region" description="Basic and acidic residues" evidence="6">
    <location>
        <begin position="27"/>
        <end position="38"/>
    </location>
</feature>
<evidence type="ECO:0000256" key="1">
    <source>
        <dbReference type="ARBA" id="ARBA00022670"/>
    </source>
</evidence>
<comment type="catalytic activity">
    <reaction evidence="4">
        <text>Hydrolysis of proteins with broad specificity for peptide bonds, and a preference for a large uncharged residue in P1. Hydrolyzes peptide amides.</text>
        <dbReference type="EC" id="3.4.21.62"/>
    </reaction>
</comment>
<dbReference type="InterPro" id="IPR023828">
    <property type="entry name" value="Peptidase_S8_Ser-AS"/>
</dbReference>
<evidence type="ECO:0000313" key="8">
    <source>
        <dbReference type="EMBL" id="CEM00061.1"/>
    </source>
</evidence>
<gene>
    <name evidence="8" type="ORF">Vbra_12739</name>
</gene>
<sequence length="794" mass="86163">MGDDSLKGGTAAEMQAAPQTAGLTTIRNRDPPELRPDVDEIIEPQDSQTELWVEQPNTRGGNDTDVADDTERDLPSAVDVRYAQLVKSVPETARRLFKPSNIQLDTLLYQLHFLHIEQRLFDLRRQGVSAALARNDPFSADNGTMRLALGQSFHHWRGLFRDGTKLRQFAKDTATQVSTEGIVVDMAIDESRLERGGVKGLTLKLTSLGLTGIKQFQRVISARLPFDKIAFVSTMIPGIRVIRTAMADIIPSSPPRDTLPTGGNPMIAVSLVGNVTSQGDRAMDTDLARQIYNVDGSSLTCIGALSDSYDVRGNAAILRELGDLPEDVAVLKEGVEGMSDEGQGMMELMYDVAPGLPKFAFHTAFWGQADFALGILLLAAEGCEVIADDVRYRAEPFFVDGIIAQAVDNVTGLGRAYYSSAGNYGDSGISEAYHPSGINDTISIGGFETVYEFHLFNQTGDIDFSFTLPINRTLTSVLNWDQGYFTVFGGDGAITDMDTFLYDENRTLVEFGISSKLGDPIEIMSYKNLGPSDQFFLRIGKLVSPTPGDPPEKPDPNWIGVVLFGLNSLTRKNEDFFGPATYGHSYAASNTACCAAEYLNTTAFTNKTTEVNGFSSRGVFPIYWHPNGTRLESPEIRESPVVCGPDGANTNFFPPRVSNISDREGDGLPNFFGTSASAPHVAALAALIIDYDPHISPAEIKALLQETAQDMDDPGQPGFQVGFDNRTGYGFVNGTAALEQLAKTQTDRVRVAAAAAAAGGRRLDEGGGECSGYRGRTQLKSSWCWLVCLFQACD</sequence>
<dbReference type="EMBL" id="CDMY01000295">
    <property type="protein sequence ID" value="CEM00061.1"/>
    <property type="molecule type" value="Genomic_DNA"/>
</dbReference>
<organism evidence="8 9">
    <name type="scientific">Vitrella brassicaformis (strain CCMP3155)</name>
    <dbReference type="NCBI Taxonomy" id="1169540"/>
    <lineage>
        <taxon>Eukaryota</taxon>
        <taxon>Sar</taxon>
        <taxon>Alveolata</taxon>
        <taxon>Colpodellida</taxon>
        <taxon>Vitrellaceae</taxon>
        <taxon>Vitrella</taxon>
    </lineage>
</organism>
<dbReference type="AlphaFoldDB" id="A0A0G4ES30"/>
<dbReference type="InterPro" id="IPR000209">
    <property type="entry name" value="Peptidase_S8/S53_dom"/>
</dbReference>
<proteinExistence type="predicted"/>
<dbReference type="Gene3D" id="3.40.50.200">
    <property type="entry name" value="Peptidase S8/S53 domain"/>
    <property type="match status" value="1"/>
</dbReference>
<keyword evidence="9" id="KW-1185">Reference proteome</keyword>
<keyword evidence="3" id="KW-0720">Serine protease</keyword>
<dbReference type="GO" id="GO:0006508">
    <property type="term" value="P:proteolysis"/>
    <property type="evidence" value="ECO:0007669"/>
    <property type="project" value="UniProtKB-KW"/>
</dbReference>
<evidence type="ECO:0000256" key="6">
    <source>
        <dbReference type="SAM" id="MobiDB-lite"/>
    </source>
</evidence>
<dbReference type="OrthoDB" id="10256524at2759"/>
<dbReference type="CDD" id="cd05562">
    <property type="entry name" value="Peptidases_S53_like"/>
    <property type="match status" value="1"/>
</dbReference>
<feature type="compositionally biased region" description="Polar residues" evidence="6">
    <location>
        <begin position="45"/>
        <end position="61"/>
    </location>
</feature>
<dbReference type="SUPFAM" id="SSF52743">
    <property type="entry name" value="Subtilisin-like"/>
    <property type="match status" value="1"/>
</dbReference>
<dbReference type="Proteomes" id="UP000041254">
    <property type="component" value="Unassembled WGS sequence"/>
</dbReference>
<evidence type="ECO:0000256" key="2">
    <source>
        <dbReference type="ARBA" id="ARBA00022801"/>
    </source>
</evidence>
<dbReference type="InterPro" id="IPR034075">
    <property type="entry name" value="Glr3161-like_dom"/>
</dbReference>
<dbReference type="VEuPathDB" id="CryptoDB:Vbra_12739"/>
<evidence type="ECO:0000259" key="7">
    <source>
        <dbReference type="Pfam" id="PF00082"/>
    </source>
</evidence>
<dbReference type="Pfam" id="PF00082">
    <property type="entry name" value="Peptidase_S8"/>
    <property type="match status" value="1"/>
</dbReference>
<dbReference type="EC" id="3.4.21.62" evidence="5"/>
<dbReference type="PhylomeDB" id="A0A0G4ES30"/>
<feature type="region of interest" description="Disordered" evidence="6">
    <location>
        <begin position="1"/>
        <end position="70"/>
    </location>
</feature>